<comment type="subcellular location">
    <subcellularLocation>
        <location evidence="1">Membrane</location>
        <topology evidence="1">Multi-pass membrane protein</topology>
    </subcellularLocation>
</comment>
<evidence type="ECO:0000259" key="6">
    <source>
        <dbReference type="Pfam" id="PF01694"/>
    </source>
</evidence>
<protein>
    <submittedName>
        <fullName evidence="7">Rhomboid-domain-containing protein</fullName>
    </submittedName>
</protein>
<dbReference type="InterPro" id="IPR035952">
    <property type="entry name" value="Rhomboid-like_sf"/>
</dbReference>
<evidence type="ECO:0000256" key="5">
    <source>
        <dbReference type="SAM" id="Phobius"/>
    </source>
</evidence>
<dbReference type="Proteomes" id="UP000095751">
    <property type="component" value="Unassembled WGS sequence"/>
</dbReference>
<sequence>MYLVHRNPYWWQLITSTFCHGDTAHLSGNLFLLLLFGKSVEDELGSSGLLFSYLFCGVVANITSLVLLPKYTVSLGASGAVFGLFSVSILSRLSSWRDIFDWRKIIEVGILGQFVFGQFLNEVKTAASGGIVGINHVAHLSGAAAGIGMILILRMLLQILEKKEKNK</sequence>
<dbReference type="PANTHER" id="PTHR43066:SF5">
    <property type="entry name" value="RHOMBOID-LIKE PROTEIN 11, CHLOROPLASTIC-RELATED"/>
    <property type="match status" value="1"/>
</dbReference>
<dbReference type="InterPro" id="IPR022764">
    <property type="entry name" value="Peptidase_S54_rhomboid_dom"/>
</dbReference>
<feature type="transmembrane region" description="Helical" evidence="5">
    <location>
        <begin position="73"/>
        <end position="93"/>
    </location>
</feature>
<dbReference type="PANTHER" id="PTHR43066">
    <property type="entry name" value="RHOMBOID-RELATED PROTEIN"/>
    <property type="match status" value="1"/>
</dbReference>
<dbReference type="KEGG" id="fcy:FRACYDRAFT_217143"/>
<evidence type="ECO:0000256" key="1">
    <source>
        <dbReference type="ARBA" id="ARBA00004141"/>
    </source>
</evidence>
<dbReference type="EMBL" id="KV784356">
    <property type="protein sequence ID" value="OEU18344.1"/>
    <property type="molecule type" value="Genomic_DNA"/>
</dbReference>
<dbReference type="Pfam" id="PF01694">
    <property type="entry name" value="Rhomboid"/>
    <property type="match status" value="1"/>
</dbReference>
<dbReference type="Gene3D" id="1.20.1540.10">
    <property type="entry name" value="Rhomboid-like"/>
    <property type="match status" value="1"/>
</dbReference>
<feature type="transmembrane region" description="Helical" evidence="5">
    <location>
        <begin position="48"/>
        <end position="67"/>
    </location>
</feature>
<dbReference type="AlphaFoldDB" id="A0A1E7FJN4"/>
<dbReference type="SUPFAM" id="SSF144091">
    <property type="entry name" value="Rhomboid-like"/>
    <property type="match status" value="1"/>
</dbReference>
<dbReference type="InParanoid" id="A0A1E7FJN4"/>
<gene>
    <name evidence="7" type="ORF">FRACYDRAFT_217143</name>
</gene>
<feature type="transmembrane region" description="Helical" evidence="5">
    <location>
        <begin position="133"/>
        <end position="157"/>
    </location>
</feature>
<feature type="domain" description="Peptidase S54 rhomboid" evidence="6">
    <location>
        <begin position="9"/>
        <end position="154"/>
    </location>
</feature>
<keyword evidence="4 5" id="KW-0472">Membrane</keyword>
<name>A0A1E7FJN4_9STRA</name>
<keyword evidence="8" id="KW-1185">Reference proteome</keyword>
<proteinExistence type="predicted"/>
<evidence type="ECO:0000313" key="7">
    <source>
        <dbReference type="EMBL" id="OEU18344.1"/>
    </source>
</evidence>
<keyword evidence="2 5" id="KW-0812">Transmembrane</keyword>
<reference evidence="7 8" key="1">
    <citation type="submission" date="2016-09" db="EMBL/GenBank/DDBJ databases">
        <title>Extensive genetic diversity and differential bi-allelic expression allows diatom success in the polar Southern Ocean.</title>
        <authorList>
            <consortium name="DOE Joint Genome Institute"/>
            <person name="Mock T."/>
            <person name="Otillar R.P."/>
            <person name="Strauss J."/>
            <person name="Dupont C."/>
            <person name="Frickenhaus S."/>
            <person name="Maumus F."/>
            <person name="Mcmullan M."/>
            <person name="Sanges R."/>
            <person name="Schmutz J."/>
            <person name="Toseland A."/>
            <person name="Valas R."/>
            <person name="Veluchamy A."/>
            <person name="Ward B.J."/>
            <person name="Allen A."/>
            <person name="Barry K."/>
            <person name="Falciatore A."/>
            <person name="Ferrante M."/>
            <person name="Fortunato A.E."/>
            <person name="Gloeckner G."/>
            <person name="Gruber A."/>
            <person name="Hipkin R."/>
            <person name="Janech M."/>
            <person name="Kroth P."/>
            <person name="Leese F."/>
            <person name="Lindquist E."/>
            <person name="Lyon B.R."/>
            <person name="Martin J."/>
            <person name="Mayer C."/>
            <person name="Parker M."/>
            <person name="Quesneville H."/>
            <person name="Raymond J."/>
            <person name="Uhlig C."/>
            <person name="Valentin K.U."/>
            <person name="Worden A.Z."/>
            <person name="Armbrust E.V."/>
            <person name="Bowler C."/>
            <person name="Green B."/>
            <person name="Moulton V."/>
            <person name="Van Oosterhout C."/>
            <person name="Grigoriev I."/>
        </authorList>
    </citation>
    <scope>NUCLEOTIDE SEQUENCE [LARGE SCALE GENOMIC DNA]</scope>
    <source>
        <strain evidence="7 8">CCMP1102</strain>
    </source>
</reference>
<evidence type="ECO:0000313" key="8">
    <source>
        <dbReference type="Proteomes" id="UP000095751"/>
    </source>
</evidence>
<evidence type="ECO:0000256" key="2">
    <source>
        <dbReference type="ARBA" id="ARBA00022692"/>
    </source>
</evidence>
<dbReference type="GO" id="GO:0016020">
    <property type="term" value="C:membrane"/>
    <property type="evidence" value="ECO:0007669"/>
    <property type="project" value="UniProtKB-SubCell"/>
</dbReference>
<organism evidence="7 8">
    <name type="scientific">Fragilariopsis cylindrus CCMP1102</name>
    <dbReference type="NCBI Taxonomy" id="635003"/>
    <lineage>
        <taxon>Eukaryota</taxon>
        <taxon>Sar</taxon>
        <taxon>Stramenopiles</taxon>
        <taxon>Ochrophyta</taxon>
        <taxon>Bacillariophyta</taxon>
        <taxon>Bacillariophyceae</taxon>
        <taxon>Bacillariophycidae</taxon>
        <taxon>Bacillariales</taxon>
        <taxon>Bacillariaceae</taxon>
        <taxon>Fragilariopsis</taxon>
    </lineage>
</organism>
<dbReference type="FunFam" id="1.20.1540.10:FF:000013">
    <property type="entry name" value="Rhomboid protease aarA"/>
    <property type="match status" value="1"/>
</dbReference>
<evidence type="ECO:0000256" key="4">
    <source>
        <dbReference type="ARBA" id="ARBA00023136"/>
    </source>
</evidence>
<evidence type="ECO:0000256" key="3">
    <source>
        <dbReference type="ARBA" id="ARBA00022989"/>
    </source>
</evidence>
<dbReference type="OrthoDB" id="418595at2759"/>
<dbReference type="GO" id="GO:0004252">
    <property type="term" value="F:serine-type endopeptidase activity"/>
    <property type="evidence" value="ECO:0007669"/>
    <property type="project" value="InterPro"/>
</dbReference>
<keyword evidence="3 5" id="KW-1133">Transmembrane helix</keyword>
<accession>A0A1E7FJN4</accession>